<dbReference type="EMBL" id="VJMH01006415">
    <property type="protein sequence ID" value="KAF0689735.1"/>
    <property type="molecule type" value="Genomic_DNA"/>
</dbReference>
<feature type="transmembrane region" description="Helical" evidence="2">
    <location>
        <begin position="207"/>
        <end position="230"/>
    </location>
</feature>
<keyword evidence="3" id="KW-0732">Signal</keyword>
<reference evidence="4" key="2">
    <citation type="submission" date="2019-06" db="EMBL/GenBank/DDBJ databases">
        <title>Genomics analysis of Aphanomyces spp. identifies a new class of oomycete effector associated with host adaptation.</title>
        <authorList>
            <person name="Gaulin E."/>
        </authorList>
    </citation>
    <scope>NUCLEOTIDE SEQUENCE</scope>
    <source>
        <strain evidence="4">CBS 578.67</strain>
    </source>
</reference>
<keyword evidence="6" id="KW-1185">Reference proteome</keyword>
<feature type="signal peptide" evidence="3">
    <location>
        <begin position="1"/>
        <end position="22"/>
    </location>
</feature>
<accession>A0A485LBG9</accession>
<organism evidence="5 6">
    <name type="scientific">Aphanomyces stellatus</name>
    <dbReference type="NCBI Taxonomy" id="120398"/>
    <lineage>
        <taxon>Eukaryota</taxon>
        <taxon>Sar</taxon>
        <taxon>Stramenopiles</taxon>
        <taxon>Oomycota</taxon>
        <taxon>Saprolegniomycetes</taxon>
        <taxon>Saprolegniales</taxon>
        <taxon>Verrucalvaceae</taxon>
        <taxon>Aphanomyces</taxon>
    </lineage>
</organism>
<dbReference type="OrthoDB" id="71476at2759"/>
<gene>
    <name evidence="5" type="primary">Aste57867_18846</name>
    <name evidence="4" type="ORF">As57867_018782</name>
    <name evidence="5" type="ORF">ASTE57867_18846</name>
</gene>
<evidence type="ECO:0000256" key="3">
    <source>
        <dbReference type="SAM" id="SignalP"/>
    </source>
</evidence>
<dbReference type="AlphaFoldDB" id="A0A485LBG9"/>
<feature type="transmembrane region" description="Helical" evidence="2">
    <location>
        <begin position="136"/>
        <end position="161"/>
    </location>
</feature>
<evidence type="ECO:0000313" key="5">
    <source>
        <dbReference type="EMBL" id="VFT95580.1"/>
    </source>
</evidence>
<keyword evidence="2" id="KW-1133">Transmembrane helix</keyword>
<feature type="compositionally biased region" description="Pro residues" evidence="1">
    <location>
        <begin position="270"/>
        <end position="279"/>
    </location>
</feature>
<evidence type="ECO:0000256" key="1">
    <source>
        <dbReference type="SAM" id="MobiDB-lite"/>
    </source>
</evidence>
<evidence type="ECO:0000313" key="6">
    <source>
        <dbReference type="Proteomes" id="UP000332933"/>
    </source>
</evidence>
<keyword evidence="2" id="KW-0472">Membrane</keyword>
<feature type="region of interest" description="Disordered" evidence="1">
    <location>
        <begin position="242"/>
        <end position="279"/>
    </location>
</feature>
<proteinExistence type="predicted"/>
<dbReference type="Gene3D" id="1.20.140.150">
    <property type="match status" value="1"/>
</dbReference>
<feature type="chain" id="PRO_5036355582" evidence="3">
    <location>
        <begin position="23"/>
        <end position="279"/>
    </location>
</feature>
<name>A0A485LBG9_9STRA</name>
<evidence type="ECO:0000313" key="4">
    <source>
        <dbReference type="EMBL" id="KAF0689735.1"/>
    </source>
</evidence>
<reference evidence="5 6" key="1">
    <citation type="submission" date="2019-03" db="EMBL/GenBank/DDBJ databases">
        <authorList>
            <person name="Gaulin E."/>
            <person name="Dumas B."/>
        </authorList>
    </citation>
    <scope>NUCLEOTIDE SEQUENCE [LARGE SCALE GENOMIC DNA]</scope>
    <source>
        <strain evidence="5">CBS 568.67</strain>
    </source>
</reference>
<dbReference type="Proteomes" id="UP000332933">
    <property type="component" value="Unassembled WGS sequence"/>
</dbReference>
<feature type="transmembrane region" description="Helical" evidence="2">
    <location>
        <begin position="173"/>
        <end position="195"/>
    </location>
</feature>
<keyword evidence="2" id="KW-0812">Transmembrane</keyword>
<evidence type="ECO:0000256" key="2">
    <source>
        <dbReference type="SAM" id="Phobius"/>
    </source>
</evidence>
<protein>
    <submittedName>
        <fullName evidence="5">Aste57867_18846 protein</fullName>
    </submittedName>
</protein>
<sequence>MCSIPISTALLAFAGFVLSVIAVSLPDWSASSPPTFAYPFFQASKLSAGLWGFCIAVQVDPKNASAAAATSPYLEGCFPFRARSTGFALLTHNESILIPEDSVCSLDRRGAKFDDLVRLSSVDSTRAYVAASCGSMGWASVVFAVLAPIFGLLALALLGALVCTRAVPTRRRVLVATTPFLALACISAIVVFSIWTHQAPRGVTYGASFVLEILAAVAYLAALGVALGAICRRDEDAADDEFLPHGQRNVNDPLVTDADAVSPDTTAPYVPAPTPIKMT</sequence>
<dbReference type="EMBL" id="CAADRA010006436">
    <property type="protein sequence ID" value="VFT95580.1"/>
    <property type="molecule type" value="Genomic_DNA"/>
</dbReference>